<dbReference type="HOGENOM" id="CLU_1372274_0_0_1"/>
<name>X0H1A4_FUSOX</name>
<dbReference type="PANTHER" id="PTHR43272:SF33">
    <property type="entry name" value="AMP-BINDING DOMAIN-CONTAINING PROTEIN-RELATED"/>
    <property type="match status" value="1"/>
</dbReference>
<dbReference type="PANTHER" id="PTHR43272">
    <property type="entry name" value="LONG-CHAIN-FATTY-ACID--COA LIGASE"/>
    <property type="match status" value="1"/>
</dbReference>
<keyword evidence="2" id="KW-0067">ATP-binding</keyword>
<reference evidence="3" key="1">
    <citation type="submission" date="2011-11" db="EMBL/GenBank/DDBJ databases">
        <title>The Genome Sequence of Fusarium oxysporum PHW808.</title>
        <authorList>
            <consortium name="The Broad Institute Genome Sequencing Platform"/>
            <person name="Ma L.-J."/>
            <person name="Gale L.R."/>
            <person name="Schwartz D.C."/>
            <person name="Zhou S."/>
            <person name="Corby-Kistler H."/>
            <person name="Young S.K."/>
            <person name="Zeng Q."/>
            <person name="Gargeya S."/>
            <person name="Fitzgerald M."/>
            <person name="Haas B."/>
            <person name="Abouelleil A."/>
            <person name="Alvarado L."/>
            <person name="Arachchi H.M."/>
            <person name="Berlin A."/>
            <person name="Brown A."/>
            <person name="Chapman S.B."/>
            <person name="Chen Z."/>
            <person name="Dunbar C."/>
            <person name="Freedman E."/>
            <person name="Gearin G."/>
            <person name="Goldberg J."/>
            <person name="Griggs A."/>
            <person name="Gujja S."/>
            <person name="Heiman D."/>
            <person name="Howarth C."/>
            <person name="Larson L."/>
            <person name="Lui A."/>
            <person name="MacDonald P.J.P."/>
            <person name="Montmayeur A."/>
            <person name="Murphy C."/>
            <person name="Neiman D."/>
            <person name="Pearson M."/>
            <person name="Priest M."/>
            <person name="Roberts A."/>
            <person name="Saif S."/>
            <person name="Shea T."/>
            <person name="Shenoy N."/>
            <person name="Sisk P."/>
            <person name="Stolte C."/>
            <person name="Sykes S."/>
            <person name="Wortman J."/>
            <person name="Nusbaum C."/>
            <person name="Birren B."/>
        </authorList>
    </citation>
    <scope>NUCLEOTIDE SEQUENCE [LARGE SCALE GENOMIC DNA]</scope>
    <source>
        <strain evidence="3">54008</strain>
    </source>
</reference>
<reference evidence="3" key="2">
    <citation type="submission" date="2012-05" db="EMBL/GenBank/DDBJ databases">
        <title>The Genome Annotation of Fusarium oxysporum PHW808.</title>
        <authorList>
            <consortium name="The Broad Institute Genomics Platform"/>
            <person name="Ma L.-J."/>
            <person name="Corby-Kistler H."/>
            <person name="Broz K."/>
            <person name="Gale L.R."/>
            <person name="Jonkers W."/>
            <person name="O'Donnell K."/>
            <person name="Ploetz R."/>
            <person name="Steinberg C."/>
            <person name="Schwartz D.C."/>
            <person name="VanEtten H."/>
            <person name="Zhou S."/>
            <person name="Young S.K."/>
            <person name="Zeng Q."/>
            <person name="Gargeya S."/>
            <person name="Fitzgerald M."/>
            <person name="Abouelleil A."/>
            <person name="Alvarado L."/>
            <person name="Chapman S.B."/>
            <person name="Gainer-Dewar J."/>
            <person name="Goldberg J."/>
            <person name="Griggs A."/>
            <person name="Gujja S."/>
            <person name="Hansen M."/>
            <person name="Howarth C."/>
            <person name="Imamovic A."/>
            <person name="Ireland A."/>
            <person name="Larimer J."/>
            <person name="McCowan C."/>
            <person name="Murphy C."/>
            <person name="Pearson M."/>
            <person name="Poon T.W."/>
            <person name="Priest M."/>
            <person name="Roberts A."/>
            <person name="Saif S."/>
            <person name="Shea T."/>
            <person name="Sykes S."/>
            <person name="Wortman J."/>
            <person name="Nusbaum C."/>
            <person name="Birren B."/>
        </authorList>
    </citation>
    <scope>NUCLEOTIDE SEQUENCE</scope>
    <source>
        <strain evidence="3">54008</strain>
    </source>
</reference>
<dbReference type="GO" id="GO:0004467">
    <property type="term" value="F:long-chain fatty acid-CoA ligase activity"/>
    <property type="evidence" value="ECO:0007669"/>
    <property type="project" value="TreeGrafter"/>
</dbReference>
<keyword evidence="1" id="KW-0547">Nucleotide-binding</keyword>
<dbReference type="InterPro" id="IPR042099">
    <property type="entry name" value="ANL_N_sf"/>
</dbReference>
<dbReference type="GO" id="GO:0005783">
    <property type="term" value="C:endoplasmic reticulum"/>
    <property type="evidence" value="ECO:0007669"/>
    <property type="project" value="TreeGrafter"/>
</dbReference>
<evidence type="ECO:0000313" key="3">
    <source>
        <dbReference type="EMBL" id="EXL69408.1"/>
    </source>
</evidence>
<proteinExistence type="predicted"/>
<evidence type="ECO:0000256" key="1">
    <source>
        <dbReference type="ARBA" id="ARBA00022741"/>
    </source>
</evidence>
<dbReference type="GO" id="GO:0005524">
    <property type="term" value="F:ATP binding"/>
    <property type="evidence" value="ECO:0007669"/>
    <property type="project" value="UniProtKB-KW"/>
</dbReference>
<dbReference type="EMBL" id="JH658918">
    <property type="protein sequence ID" value="EXL69408.1"/>
    <property type="molecule type" value="Genomic_DNA"/>
</dbReference>
<evidence type="ECO:0000256" key="2">
    <source>
        <dbReference type="ARBA" id="ARBA00022840"/>
    </source>
</evidence>
<dbReference type="Gene3D" id="3.40.50.12780">
    <property type="entry name" value="N-terminal domain of ligase-like"/>
    <property type="match status" value="1"/>
</dbReference>
<dbReference type="SUPFAM" id="SSF56801">
    <property type="entry name" value="Acetyl-CoA synthetase-like"/>
    <property type="match status" value="1"/>
</dbReference>
<protein>
    <submittedName>
        <fullName evidence="3">Long-chain acyl-CoA synthetase</fullName>
    </submittedName>
</protein>
<dbReference type="AlphaFoldDB" id="X0H1A4"/>
<accession>X0H1A4</accession>
<organism evidence="3">
    <name type="scientific">Fusarium oxysporum f. sp. conglutinans race 2 54008</name>
    <dbReference type="NCBI Taxonomy" id="1089457"/>
    <lineage>
        <taxon>Eukaryota</taxon>
        <taxon>Fungi</taxon>
        <taxon>Dikarya</taxon>
        <taxon>Ascomycota</taxon>
        <taxon>Pezizomycotina</taxon>
        <taxon>Sordariomycetes</taxon>
        <taxon>Hypocreomycetidae</taxon>
        <taxon>Hypocreales</taxon>
        <taxon>Nectriaceae</taxon>
        <taxon>Fusarium</taxon>
        <taxon>Fusarium oxysporum species complex</taxon>
    </lineage>
</organism>
<sequence>MALCRLDNGYAVDTCGAVTPACEACLQDVRDIDYFSTDLPHLRGELRIRGPPTSKSYFGNEPETSKALDPDGWFHTGDICSVDERGRLRLIDRLKDFCKLSRGGYISPELIENIYLRNCSWFAAVYVHRGLHRGGAVDPGNIDSLLKALENRNTVKVAIEAGWIGQADVRSAHIRKRATYTYVGSCILPYRYAIGSDSA</sequence>
<gene>
    <name evidence="3" type="ORF">FOPG_14623</name>
</gene>
<dbReference type="Proteomes" id="UP000030676">
    <property type="component" value="Unassembled WGS sequence"/>
</dbReference>
<dbReference type="GO" id="GO:0016020">
    <property type="term" value="C:membrane"/>
    <property type="evidence" value="ECO:0007669"/>
    <property type="project" value="TreeGrafter"/>
</dbReference>